<dbReference type="Gene3D" id="3.40.50.2000">
    <property type="entry name" value="Glycogen Phosphorylase B"/>
    <property type="match status" value="2"/>
</dbReference>
<dbReference type="NCBIfam" id="TIGR00236">
    <property type="entry name" value="wecB"/>
    <property type="match status" value="1"/>
</dbReference>
<comment type="similarity">
    <text evidence="2 4">Belongs to the UDP-N-acetylglucosamine 2-epimerase family.</text>
</comment>
<proteinExistence type="inferred from homology"/>
<evidence type="ECO:0000313" key="6">
    <source>
        <dbReference type="EMBL" id="VEN73001.1"/>
    </source>
</evidence>
<sequence length="371" mass="41730">MKKIIAIIGTRPEAIKMAPVIFMLKNRKWAKVCVVATAQHREMMDQALSLFGITPDLDLNLMKPHQTLPELTAKLLTELDKVFCAETPDAVLAQGDTTTVMTAAMASFYRHVPFGHVEAGLRTGNLADPFPEEMNRVVVGRLARWHFAPTESARENLLAEGINKKHIHFTGNTVIDALLRVKKEKRVLDMPLAPNKRFILLTVHRRKNFGKPMGKIMRAVLELLEKNKDIQVLYPRHPNTDATKLSCHKALMGHPRFFLSNPLDYMSFIMAMKKSYMILTDSGGVQEEAPFFAKPTLVLRNETERPEGVREGVARLVGAETERIVSQAQKILDDKDEYIKMAKGISPYGDGHAAGRIVEILKRDLAESEDQ</sequence>
<evidence type="ECO:0000259" key="5">
    <source>
        <dbReference type="Pfam" id="PF02350"/>
    </source>
</evidence>
<evidence type="ECO:0000256" key="1">
    <source>
        <dbReference type="ARBA" id="ARBA00023235"/>
    </source>
</evidence>
<dbReference type="EC" id="5.1.3.14" evidence="3"/>
<dbReference type="GO" id="GO:0008761">
    <property type="term" value="F:UDP-N-acetylglucosamine 2-epimerase activity"/>
    <property type="evidence" value="ECO:0007669"/>
    <property type="project" value="UniProtKB-EC"/>
</dbReference>
<gene>
    <name evidence="6" type="ORF">EPICR_100046</name>
</gene>
<feature type="domain" description="UDP-N-acetylglucosamine 2-epimerase" evidence="5">
    <location>
        <begin position="24"/>
        <end position="362"/>
    </location>
</feature>
<evidence type="ECO:0000256" key="4">
    <source>
        <dbReference type="RuleBase" id="RU003513"/>
    </source>
</evidence>
<keyword evidence="1 4" id="KW-0413">Isomerase</keyword>
<protein>
    <recommendedName>
        <fullName evidence="3">UDP-N-acetylglucosamine 2-epimerase (non-hydrolyzing)</fullName>
        <ecNumber evidence="3">5.1.3.14</ecNumber>
    </recommendedName>
</protein>
<dbReference type="InterPro" id="IPR003331">
    <property type="entry name" value="UDP_GlcNAc_Epimerase_2_dom"/>
</dbReference>
<dbReference type="InterPro" id="IPR029767">
    <property type="entry name" value="WecB-like"/>
</dbReference>
<dbReference type="Pfam" id="PF02350">
    <property type="entry name" value="Epimerase_2"/>
    <property type="match status" value="1"/>
</dbReference>
<accession>A0A484HE67</accession>
<organism evidence="6">
    <name type="scientific">uncultured Desulfobacteraceae bacterium</name>
    <dbReference type="NCBI Taxonomy" id="218296"/>
    <lineage>
        <taxon>Bacteria</taxon>
        <taxon>Pseudomonadati</taxon>
        <taxon>Thermodesulfobacteriota</taxon>
        <taxon>Desulfobacteria</taxon>
        <taxon>Desulfobacterales</taxon>
        <taxon>Desulfobacteraceae</taxon>
        <taxon>environmental samples</taxon>
    </lineage>
</organism>
<name>A0A484HE67_9BACT</name>
<dbReference type="PANTHER" id="PTHR43174">
    <property type="entry name" value="UDP-N-ACETYLGLUCOSAMINE 2-EPIMERASE"/>
    <property type="match status" value="1"/>
</dbReference>
<evidence type="ECO:0000256" key="3">
    <source>
        <dbReference type="ARBA" id="ARBA00038858"/>
    </source>
</evidence>
<dbReference type="EMBL" id="CAACVI010000002">
    <property type="protein sequence ID" value="VEN73001.1"/>
    <property type="molecule type" value="Genomic_DNA"/>
</dbReference>
<dbReference type="SUPFAM" id="SSF53756">
    <property type="entry name" value="UDP-Glycosyltransferase/glycogen phosphorylase"/>
    <property type="match status" value="1"/>
</dbReference>
<dbReference type="CDD" id="cd03786">
    <property type="entry name" value="GTB_UDP-GlcNAc_2-Epimerase"/>
    <property type="match status" value="1"/>
</dbReference>
<reference evidence="6" key="1">
    <citation type="submission" date="2019-01" db="EMBL/GenBank/DDBJ databases">
        <authorList>
            <consortium name="Genoscope - CEA"/>
            <person name="William W."/>
        </authorList>
    </citation>
    <scope>NUCLEOTIDE SEQUENCE</scope>
    <source>
        <strain evidence="6">CR-1</strain>
    </source>
</reference>
<dbReference type="AlphaFoldDB" id="A0A484HE67"/>
<dbReference type="PANTHER" id="PTHR43174:SF2">
    <property type="entry name" value="UDP-N-ACETYLGLUCOSAMINE 2-EPIMERASE"/>
    <property type="match status" value="1"/>
</dbReference>
<evidence type="ECO:0000256" key="2">
    <source>
        <dbReference type="ARBA" id="ARBA00038209"/>
    </source>
</evidence>